<dbReference type="InterPro" id="IPR009056">
    <property type="entry name" value="Cyt_c-like_dom"/>
</dbReference>
<proteinExistence type="predicted"/>
<dbReference type="Pfam" id="PF02433">
    <property type="entry name" value="FixO"/>
    <property type="match status" value="1"/>
</dbReference>
<feature type="transmembrane region" description="Helical" evidence="4">
    <location>
        <begin position="314"/>
        <end position="334"/>
    </location>
</feature>
<feature type="transmembrane region" description="Helical" evidence="4">
    <location>
        <begin position="126"/>
        <end position="146"/>
    </location>
</feature>
<keyword evidence="4" id="KW-1133">Transmembrane helix</keyword>
<dbReference type="AlphaFoldDB" id="A0A1J5TBA5"/>
<evidence type="ECO:0000256" key="2">
    <source>
        <dbReference type="ARBA" id="ARBA00022723"/>
    </source>
</evidence>
<organism evidence="6">
    <name type="scientific">mine drainage metagenome</name>
    <dbReference type="NCBI Taxonomy" id="410659"/>
    <lineage>
        <taxon>unclassified sequences</taxon>
        <taxon>metagenomes</taxon>
        <taxon>ecological metagenomes</taxon>
    </lineage>
</organism>
<evidence type="ECO:0000256" key="3">
    <source>
        <dbReference type="ARBA" id="ARBA00023004"/>
    </source>
</evidence>
<evidence type="ECO:0000256" key="4">
    <source>
        <dbReference type="SAM" id="Phobius"/>
    </source>
</evidence>
<feature type="transmembrane region" description="Helical" evidence="4">
    <location>
        <begin position="289"/>
        <end position="307"/>
    </location>
</feature>
<dbReference type="Gene3D" id="1.10.760.10">
    <property type="entry name" value="Cytochrome c-like domain"/>
    <property type="match status" value="2"/>
</dbReference>
<feature type="transmembrane region" description="Helical" evidence="4">
    <location>
        <begin position="12"/>
        <end position="39"/>
    </location>
</feature>
<name>A0A1J5TBA5_9ZZZZ</name>
<dbReference type="GO" id="GO:0009055">
    <property type="term" value="F:electron transfer activity"/>
    <property type="evidence" value="ECO:0007669"/>
    <property type="project" value="InterPro"/>
</dbReference>
<feature type="transmembrane region" description="Helical" evidence="4">
    <location>
        <begin position="198"/>
        <end position="219"/>
    </location>
</feature>
<feature type="transmembrane region" description="Helical" evidence="4">
    <location>
        <begin position="340"/>
        <end position="357"/>
    </location>
</feature>
<evidence type="ECO:0000313" key="6">
    <source>
        <dbReference type="EMBL" id="OIR13589.1"/>
    </source>
</evidence>
<feature type="transmembrane region" description="Helical" evidence="4">
    <location>
        <begin position="235"/>
        <end position="254"/>
    </location>
</feature>
<dbReference type="SUPFAM" id="SSF103473">
    <property type="entry name" value="MFS general substrate transporter"/>
    <property type="match status" value="1"/>
</dbReference>
<dbReference type="InterPro" id="IPR036259">
    <property type="entry name" value="MFS_trans_sf"/>
</dbReference>
<dbReference type="InterPro" id="IPR036909">
    <property type="entry name" value="Cyt_c-like_dom_sf"/>
</dbReference>
<dbReference type="Pfam" id="PF13442">
    <property type="entry name" value="Cytochrome_CBB3"/>
    <property type="match status" value="1"/>
</dbReference>
<dbReference type="PROSITE" id="PS51007">
    <property type="entry name" value="CYTC"/>
    <property type="match status" value="2"/>
</dbReference>
<reference evidence="6" key="1">
    <citation type="submission" date="2016-10" db="EMBL/GenBank/DDBJ databases">
        <title>Sequence of Gallionella enrichment culture.</title>
        <authorList>
            <person name="Poehlein A."/>
            <person name="Muehling M."/>
            <person name="Daniel R."/>
        </authorList>
    </citation>
    <scope>NUCLEOTIDE SEQUENCE</scope>
</reference>
<keyword evidence="1" id="KW-0349">Heme</keyword>
<feature type="transmembrane region" description="Helical" evidence="4">
    <location>
        <begin position="158"/>
        <end position="177"/>
    </location>
</feature>
<feature type="transmembrane region" description="Helical" evidence="4">
    <location>
        <begin position="45"/>
        <end position="65"/>
    </location>
</feature>
<keyword evidence="4" id="KW-0472">Membrane</keyword>
<feature type="transmembrane region" description="Helical" evidence="4">
    <location>
        <begin position="261"/>
        <end position="283"/>
    </location>
</feature>
<evidence type="ECO:0000259" key="5">
    <source>
        <dbReference type="PROSITE" id="PS51007"/>
    </source>
</evidence>
<dbReference type="EMBL" id="MLJW01000014">
    <property type="protein sequence ID" value="OIR13589.1"/>
    <property type="molecule type" value="Genomic_DNA"/>
</dbReference>
<comment type="caution">
    <text evidence="6">The sequence shown here is derived from an EMBL/GenBank/DDBJ whole genome shotgun (WGS) entry which is preliminary data.</text>
</comment>
<keyword evidence="4" id="KW-0812">Transmembrane</keyword>
<protein>
    <submittedName>
        <fullName evidence="6">Cytochrome C oxidase, mono-heme subunit/FixO</fullName>
    </submittedName>
</protein>
<gene>
    <name evidence="6" type="ORF">GALL_54080</name>
</gene>
<keyword evidence="2" id="KW-0479">Metal-binding</keyword>
<sequence length="622" mass="65015">MAFRPDQPSIRTTVVATFAIACTYFYFLLFSEFALLALAGGTTLAAQRTMTGLVFGGIVGSFGGARYFRVLPPSRTLAWCLLAGGALAASAPRWAGLPAAWVGAAASGLALGCATVTLASSLRHWVPFSLLGRVIGVGTGAAYALANVPPLFSSSATAQSLAAGAVAAAGGLACLVAGMPRPSDEEAKSGTPGGTTGIVAALIVFSALVWMDSAAFFVIQHSDALRTSTWAGERILWGNALMHFFAACLAGVFLDRNWPRFVLGGAWVLLALACEALIQGTSFKGDARWAYTAGVSLYSTALVWWAARGGRPWIAALLFCVAGWIASALGIGMVQHLATIPSSFLIASGTLTALGLGRLRRLPAVLVLALMLGVTPSLRAGSAAALGRRVYVAEGCISCHSQYLRADVPADVLDWGPIGPAGGQPAGRPPLIGNRRLGPDLSRVGLRRTPEWNRIHLMDPQAIDRASTMPSYAPLFARGDPRGPALVAYLATLGRGLEAARAAQIASWRPSLPQAVAPQRGLRLWTTLCAGCHGEQGRGNGPVAHLLSQRPPDFSSGHWSVLASTANHQVSIPDLMRLIKFGIAGTPMAGHEYLTDGDLRALAARVVVLHGLAQHENSDRRG</sequence>
<feature type="domain" description="Cytochrome c" evidence="5">
    <location>
        <begin position="382"/>
        <end position="494"/>
    </location>
</feature>
<feature type="transmembrane region" description="Helical" evidence="4">
    <location>
        <begin position="101"/>
        <end position="119"/>
    </location>
</feature>
<dbReference type="GO" id="GO:0020037">
    <property type="term" value="F:heme binding"/>
    <property type="evidence" value="ECO:0007669"/>
    <property type="project" value="InterPro"/>
</dbReference>
<dbReference type="InterPro" id="IPR003468">
    <property type="entry name" value="Cyt_c_oxidase_monohaem-su/FixO"/>
</dbReference>
<feature type="domain" description="Cytochrome c" evidence="5">
    <location>
        <begin position="516"/>
        <end position="610"/>
    </location>
</feature>
<evidence type="ECO:0000256" key="1">
    <source>
        <dbReference type="ARBA" id="ARBA00022617"/>
    </source>
</evidence>
<accession>A0A1J5TBA5</accession>
<keyword evidence="3" id="KW-0408">Iron</keyword>
<dbReference type="PROSITE" id="PS51257">
    <property type="entry name" value="PROKAR_LIPOPROTEIN"/>
    <property type="match status" value="1"/>
</dbReference>
<dbReference type="GO" id="GO:0046872">
    <property type="term" value="F:metal ion binding"/>
    <property type="evidence" value="ECO:0007669"/>
    <property type="project" value="UniProtKB-KW"/>
</dbReference>
<feature type="transmembrane region" description="Helical" evidence="4">
    <location>
        <begin position="77"/>
        <end position="95"/>
    </location>
</feature>
<dbReference type="SUPFAM" id="SSF46626">
    <property type="entry name" value="Cytochrome c"/>
    <property type="match status" value="2"/>
</dbReference>
<feature type="transmembrane region" description="Helical" evidence="4">
    <location>
        <begin position="364"/>
        <end position="386"/>
    </location>
</feature>